<dbReference type="GO" id="GO:0043005">
    <property type="term" value="C:neuron projection"/>
    <property type="evidence" value="ECO:0007669"/>
    <property type="project" value="TreeGrafter"/>
</dbReference>
<dbReference type="GO" id="GO:0030182">
    <property type="term" value="P:neuron differentiation"/>
    <property type="evidence" value="ECO:0007669"/>
    <property type="project" value="TreeGrafter"/>
</dbReference>
<evidence type="ECO:0000313" key="9">
    <source>
        <dbReference type="EMBL" id="KAF7706243.1"/>
    </source>
</evidence>
<dbReference type="Pfam" id="PF02453">
    <property type="entry name" value="Reticulon"/>
    <property type="match status" value="1"/>
</dbReference>
<keyword evidence="3" id="KW-0256">Endoplasmic reticulum</keyword>
<dbReference type="GO" id="GO:0014069">
    <property type="term" value="C:postsynaptic density"/>
    <property type="evidence" value="ECO:0007669"/>
    <property type="project" value="TreeGrafter"/>
</dbReference>
<feature type="compositionally biased region" description="Polar residues" evidence="7">
    <location>
        <begin position="397"/>
        <end position="409"/>
    </location>
</feature>
<dbReference type="PROSITE" id="PS50845">
    <property type="entry name" value="RETICULON"/>
    <property type="match status" value="1"/>
</dbReference>
<evidence type="ECO:0000313" key="10">
    <source>
        <dbReference type="Proteomes" id="UP000606274"/>
    </source>
</evidence>
<feature type="compositionally biased region" description="Basic and acidic residues" evidence="7">
    <location>
        <begin position="491"/>
        <end position="502"/>
    </location>
</feature>
<feature type="compositionally biased region" description="Low complexity" evidence="7">
    <location>
        <begin position="65"/>
        <end position="77"/>
    </location>
</feature>
<feature type="compositionally biased region" description="Low complexity" evidence="7">
    <location>
        <begin position="28"/>
        <end position="43"/>
    </location>
</feature>
<accession>A0A8T0BJD9</accession>
<gene>
    <name evidence="9" type="ORF">HF521_019497</name>
</gene>
<keyword evidence="2 6" id="KW-0812">Transmembrane</keyword>
<feature type="compositionally biased region" description="Polar residues" evidence="7">
    <location>
        <begin position="103"/>
        <end position="114"/>
    </location>
</feature>
<name>A0A8T0BJD9_SILME</name>
<organism evidence="9 10">
    <name type="scientific">Silurus meridionalis</name>
    <name type="common">Southern catfish</name>
    <name type="synonym">Silurus soldatovi meridionalis</name>
    <dbReference type="NCBI Taxonomy" id="175797"/>
    <lineage>
        <taxon>Eukaryota</taxon>
        <taxon>Metazoa</taxon>
        <taxon>Chordata</taxon>
        <taxon>Craniata</taxon>
        <taxon>Vertebrata</taxon>
        <taxon>Euteleostomi</taxon>
        <taxon>Actinopterygii</taxon>
        <taxon>Neopterygii</taxon>
        <taxon>Teleostei</taxon>
        <taxon>Ostariophysi</taxon>
        <taxon>Siluriformes</taxon>
        <taxon>Siluridae</taxon>
        <taxon>Silurus</taxon>
    </lineage>
</organism>
<dbReference type="GO" id="GO:0007420">
    <property type="term" value="P:brain development"/>
    <property type="evidence" value="ECO:0007669"/>
    <property type="project" value="TreeGrafter"/>
</dbReference>
<evidence type="ECO:0000256" key="7">
    <source>
        <dbReference type="SAM" id="MobiDB-lite"/>
    </source>
</evidence>
<feature type="compositionally biased region" description="Acidic residues" evidence="7">
    <location>
        <begin position="366"/>
        <end position="379"/>
    </location>
</feature>
<dbReference type="OrthoDB" id="567788at2759"/>
<evidence type="ECO:0000256" key="5">
    <source>
        <dbReference type="ARBA" id="ARBA00023136"/>
    </source>
</evidence>
<dbReference type="Gene3D" id="1.20.5.2480">
    <property type="match status" value="1"/>
</dbReference>
<comment type="caution">
    <text evidence="6">Lacks conserved residue(s) required for the propagation of feature annotation.</text>
</comment>
<dbReference type="EMBL" id="JABFDY010000006">
    <property type="protein sequence ID" value="KAF7706243.1"/>
    <property type="molecule type" value="Genomic_DNA"/>
</dbReference>
<dbReference type="PANTHER" id="PTHR45799">
    <property type="entry name" value="RETICULON-LIKE PROTEIN"/>
    <property type="match status" value="1"/>
</dbReference>
<feature type="compositionally biased region" description="Polar residues" evidence="7">
    <location>
        <begin position="1"/>
        <end position="17"/>
    </location>
</feature>
<dbReference type="InterPro" id="IPR046964">
    <property type="entry name" value="RTN1-4"/>
</dbReference>
<feature type="region of interest" description="Disordered" evidence="7">
    <location>
        <begin position="820"/>
        <end position="844"/>
    </location>
</feature>
<feature type="compositionally biased region" description="Polar residues" evidence="7">
    <location>
        <begin position="78"/>
        <end position="87"/>
    </location>
</feature>
<reference evidence="9" key="1">
    <citation type="submission" date="2020-08" db="EMBL/GenBank/DDBJ databases">
        <title>Chromosome-level assembly of Southern catfish (Silurus meridionalis) provides insights into visual adaptation to the nocturnal and benthic lifestyles.</title>
        <authorList>
            <person name="Zhang Y."/>
            <person name="Wang D."/>
            <person name="Peng Z."/>
        </authorList>
    </citation>
    <scope>NUCLEOTIDE SEQUENCE</scope>
    <source>
        <strain evidence="9">SWU-2019-XX</strain>
        <tissue evidence="9">Muscle</tissue>
    </source>
</reference>
<evidence type="ECO:0000256" key="3">
    <source>
        <dbReference type="ARBA" id="ARBA00022824"/>
    </source>
</evidence>
<evidence type="ECO:0000256" key="1">
    <source>
        <dbReference type="ARBA" id="ARBA00004477"/>
    </source>
</evidence>
<proteinExistence type="predicted"/>
<keyword evidence="10" id="KW-1185">Reference proteome</keyword>
<feature type="compositionally biased region" description="Basic and acidic residues" evidence="7">
    <location>
        <begin position="462"/>
        <end position="484"/>
    </location>
</feature>
<dbReference type="Proteomes" id="UP000606274">
    <property type="component" value="Unassembled WGS sequence"/>
</dbReference>
<dbReference type="AlphaFoldDB" id="A0A8T0BJD9"/>
<comment type="subcellular location">
    <subcellularLocation>
        <location evidence="1">Endoplasmic reticulum membrane</location>
        <topology evidence="1">Multi-pass membrane protein</topology>
    </subcellularLocation>
</comment>
<feature type="region of interest" description="Disordered" evidence="7">
    <location>
        <begin position="609"/>
        <end position="632"/>
    </location>
</feature>
<keyword evidence="5 6" id="KW-0472">Membrane</keyword>
<dbReference type="GO" id="GO:0071787">
    <property type="term" value="P:endoplasmic reticulum tubular network formation"/>
    <property type="evidence" value="ECO:0007669"/>
    <property type="project" value="TreeGrafter"/>
</dbReference>
<keyword evidence="4 6" id="KW-1133">Transmembrane helix</keyword>
<feature type="compositionally biased region" description="Basic and acidic residues" evidence="7">
    <location>
        <begin position="234"/>
        <end position="243"/>
    </location>
</feature>
<evidence type="ECO:0000259" key="8">
    <source>
        <dbReference type="PROSITE" id="PS50845"/>
    </source>
</evidence>
<feature type="compositionally biased region" description="Polar residues" evidence="7">
    <location>
        <begin position="268"/>
        <end position="277"/>
    </location>
</feature>
<feature type="compositionally biased region" description="Basic and acidic residues" evidence="7">
    <location>
        <begin position="88"/>
        <end position="100"/>
    </location>
</feature>
<feature type="region of interest" description="Disordered" evidence="7">
    <location>
        <begin position="233"/>
        <end position="409"/>
    </location>
</feature>
<evidence type="ECO:0000256" key="4">
    <source>
        <dbReference type="ARBA" id="ARBA00022989"/>
    </source>
</evidence>
<evidence type="ECO:0000256" key="2">
    <source>
        <dbReference type="ARBA" id="ARBA00022692"/>
    </source>
</evidence>
<dbReference type="PANTHER" id="PTHR45799:SF6">
    <property type="entry name" value="RETICULON"/>
    <property type="match status" value="1"/>
</dbReference>
<sequence>MADPMTQSHQISSSQGLNDGHAKDSKFSDSFFSSSPVSLIQSSQDKRVALDSEKPSEGVPTSLRFSSQPNSFSPSNFGNDNAISSTGIKDRSFQEKRELFESSLGTQKQDSSPIKISPVSERIRALEALAAKQNDSDWSDSGFPHFRERHYEKSHSEVHGITLRSSIKKKPTSSDQDSPESPFEILGDTRRGSDFEDTADWMRAHLPPAPNFNIGESDFDEIKESLVMPECPADETKSKDTHVQEIPSSFARVPDEFMDTPVEESKQVNEYSNQSKQDTMEDESEFDLRFLPTAYMWDKQEKPDIDPQEPPFLFESQDSEITTSAAPPDSFDAPSLETPVPDPHTDASANQPSVTRGAGSGGVEILEADSSGESDDTVIEDASGVNDNDAAECRLPTAQQTLPNEQEKQSIQVPIINVIETEEQVLSDYEVEQEEEEDDEQRYQIMKEPATEAPQPPEELSDGSRDELEEAAPKMDDISTKEYIADSDGEYSPKHMMIKDDLSNETINQTPLPSQSQSSDESHAQSTVPQNTEETSRESSFSNVISDKTTEIVPDLSPNYEDLSNEFESSDIDTYLDHYTSEELALKDQLNSGVCAVNNVEMNETLKSNSLQNSQNNTMPAQQSYEETLDEFDETVDKSQQNDHTEPEHFPVNISADIPVEPLLSQNILPNVALDDQSVGIEDKKTTIDSGNFSLAEEEDYMIRHEVELPSYQESTPAEFPSFHDDQSCKVIDVISDFANNDVTEGVLTTDTEQDEIIQYEDPHTEISPETTSKPEPTEVEFKLIEIFQMNTPEIQISEAPPNILDSIDEYDQDEIIQCNAPDSQEPPEISSTVKSTEAESPPTAATDSFVEFMRECLKSQQDEEVQSLGLVQNTVEPVSVTSSSPAMFMDLEQECLTICALKELESSHQDQDEINLPKDITISAKDTVSQPLLQSESFICPNPSLHYLPNEKQTDASLTKEIEAIDIWVAEAYHLAEHVLALILTHLTVYDLVYWRDPKKSGVVFGISLLLLLSLAAFSVISVISYLLLALLCVTISFRIYKSVIQAVHKSNEGHPFKELMEKDVSLSPETFRKHVDECLTYINRALKQLSRLFLVEDLIDSLKLAVVMWLLTYVGAVFNGITILILVDILAFTVPPLYAKYKTQIDRYIEIVRTHVNTAVAKIQEKLPKAAKRSKAE</sequence>
<feature type="compositionally biased region" description="Basic and acidic residues" evidence="7">
    <location>
        <begin position="44"/>
        <end position="56"/>
    </location>
</feature>
<feature type="compositionally biased region" description="Acidic residues" evidence="7">
    <location>
        <begin position="427"/>
        <end position="440"/>
    </location>
</feature>
<feature type="transmembrane region" description="Helical" evidence="6">
    <location>
        <begin position="1119"/>
        <end position="1141"/>
    </location>
</feature>
<feature type="region of interest" description="Disordered" evidence="7">
    <location>
        <begin position="427"/>
        <end position="564"/>
    </location>
</feature>
<dbReference type="GO" id="GO:0005789">
    <property type="term" value="C:endoplasmic reticulum membrane"/>
    <property type="evidence" value="ECO:0007669"/>
    <property type="project" value="UniProtKB-SubCell"/>
</dbReference>
<feature type="region of interest" description="Disordered" evidence="7">
    <location>
        <begin position="1"/>
        <end position="116"/>
    </location>
</feature>
<feature type="domain" description="Reticulon" evidence="8">
    <location>
        <begin position="990"/>
        <end position="1179"/>
    </location>
</feature>
<dbReference type="InterPro" id="IPR003388">
    <property type="entry name" value="Reticulon"/>
</dbReference>
<protein>
    <recommendedName>
        <fullName evidence="6">Reticulon</fullName>
    </recommendedName>
</protein>
<comment type="caution">
    <text evidence="9">The sequence shown here is derived from an EMBL/GenBank/DDBJ whole genome shotgun (WGS) entry which is preliminary data.</text>
</comment>
<feature type="compositionally biased region" description="Polar residues" evidence="7">
    <location>
        <begin position="504"/>
        <end position="547"/>
    </location>
</feature>
<feature type="region of interest" description="Disordered" evidence="7">
    <location>
        <begin position="151"/>
        <end position="197"/>
    </location>
</feature>
<evidence type="ECO:0000256" key="6">
    <source>
        <dbReference type="RuleBase" id="RU210713"/>
    </source>
</evidence>